<accession>A0AAR5PT00</accession>
<dbReference type="InterPro" id="IPR014710">
    <property type="entry name" value="RmlC-like_jellyroll"/>
</dbReference>
<sequence>MTLVFKHYEHICNTVNETFPPKKPKESLCYKMKKFWFSLTLASTKNRLTLERFCSEWEIRTEQKRQYYSANYFIIHPMSKLAAIYDVYLCLLYFAAVFFKLMDVAFLKRSFMSTRYCNLVNAINIIDVLSWCNLVCCFFQGVITRKKSTLIDFKGIALYRLKSLYFWAELLASIPKCLICSRSERCSKSVWLLLTFMRLFIICLCHRPIQLLKQTLGYLKIESRPVLIIVHLFYMMAFVTHVMTCTSFAMSRYRNTFSRPSGNSSWTLYWNLTEKDISLQYGIAFLKTSAQTFGITIKELQETMSWVDDIISALQYVTGRCIFIIMWVAVLHVLLAKDLQETRFQEIISQLKNWMENKDLPKNLQKRVEDYYNFYYRKRFFSKRQVQKVIPESLTAKVKINMYKTLKESNIALFSKLSDDEIQMIGEHFVTEIYSPNDVIIYSGTKGDSLFLLASGTVAVYSHSGKEVCHLQDGAYFGELSLLVSNQKITATIIAIETTKVYRIGKIYFEKYILSKKDLMNMFLSQAEKRLQAITKVEEDQKRALFSEMYKTK</sequence>
<feature type="domain" description="Cyclic nucleotide-binding" evidence="2">
    <location>
        <begin position="413"/>
        <end position="530"/>
    </location>
</feature>
<evidence type="ECO:0000313" key="3">
    <source>
        <dbReference type="EnsemblMetazoa" id="XP_019763931.1"/>
    </source>
</evidence>
<keyword evidence="1" id="KW-1133">Transmembrane helix</keyword>
<dbReference type="CDD" id="cd00038">
    <property type="entry name" value="CAP_ED"/>
    <property type="match status" value="1"/>
</dbReference>
<dbReference type="InterPro" id="IPR018488">
    <property type="entry name" value="cNMP-bd_CS"/>
</dbReference>
<dbReference type="EnsemblMetazoa" id="XM_019908372.1">
    <property type="protein sequence ID" value="XP_019763931.1"/>
    <property type="gene ID" value="LOC109540152"/>
</dbReference>
<feature type="transmembrane region" description="Helical" evidence="1">
    <location>
        <begin position="189"/>
        <end position="205"/>
    </location>
</feature>
<dbReference type="PROSITE" id="PS50042">
    <property type="entry name" value="CNMP_BINDING_3"/>
    <property type="match status" value="1"/>
</dbReference>
<keyword evidence="1" id="KW-0472">Membrane</keyword>
<dbReference type="InterPro" id="IPR000595">
    <property type="entry name" value="cNMP-bd_dom"/>
</dbReference>
<proteinExistence type="predicted"/>
<dbReference type="PANTHER" id="PTHR45689">
    <property type="entry name" value="I[[H]] CHANNEL, ISOFORM E"/>
    <property type="match status" value="1"/>
</dbReference>
<dbReference type="AlphaFoldDB" id="A0AAR5PT00"/>
<dbReference type="GO" id="GO:0098855">
    <property type="term" value="C:HCN channel complex"/>
    <property type="evidence" value="ECO:0007669"/>
    <property type="project" value="TreeGrafter"/>
</dbReference>
<keyword evidence="4" id="KW-1185">Reference proteome</keyword>
<evidence type="ECO:0000256" key="1">
    <source>
        <dbReference type="SAM" id="Phobius"/>
    </source>
</evidence>
<dbReference type="SUPFAM" id="SSF51206">
    <property type="entry name" value="cAMP-binding domain-like"/>
    <property type="match status" value="1"/>
</dbReference>
<dbReference type="InterPro" id="IPR018490">
    <property type="entry name" value="cNMP-bd_dom_sf"/>
</dbReference>
<evidence type="ECO:0000259" key="2">
    <source>
        <dbReference type="PROSITE" id="PS50042"/>
    </source>
</evidence>
<evidence type="ECO:0000313" key="4">
    <source>
        <dbReference type="Proteomes" id="UP000019118"/>
    </source>
</evidence>
<dbReference type="Gene3D" id="2.60.120.10">
    <property type="entry name" value="Jelly Rolls"/>
    <property type="match status" value="1"/>
</dbReference>
<reference evidence="3" key="2">
    <citation type="submission" date="2024-08" db="UniProtKB">
        <authorList>
            <consortium name="EnsemblMetazoa"/>
        </authorList>
    </citation>
    <scope>IDENTIFICATION</scope>
</reference>
<feature type="transmembrane region" description="Helical" evidence="1">
    <location>
        <begin position="226"/>
        <end position="250"/>
    </location>
</feature>
<feature type="transmembrane region" description="Helical" evidence="1">
    <location>
        <begin position="83"/>
        <end position="102"/>
    </location>
</feature>
<feature type="transmembrane region" description="Helical" evidence="1">
    <location>
        <begin position="313"/>
        <end position="335"/>
    </location>
</feature>
<feature type="transmembrane region" description="Helical" evidence="1">
    <location>
        <begin position="122"/>
        <end position="143"/>
    </location>
</feature>
<dbReference type="PANTHER" id="PTHR45689:SF14">
    <property type="entry name" value="CYCLIC NUCLEOTIDE-GATED CATION CHANNEL SUBUNIT A-LIKE PROTEIN"/>
    <property type="match status" value="1"/>
</dbReference>
<reference evidence="4" key="1">
    <citation type="journal article" date="2013" name="Genome Biol.">
        <title>Draft genome of the mountain pine beetle, Dendroctonus ponderosae Hopkins, a major forest pest.</title>
        <authorList>
            <person name="Keeling C.I."/>
            <person name="Yuen M.M."/>
            <person name="Liao N.Y."/>
            <person name="Docking T.R."/>
            <person name="Chan S.K."/>
            <person name="Taylor G.A."/>
            <person name="Palmquist D.L."/>
            <person name="Jackman S.D."/>
            <person name="Nguyen A."/>
            <person name="Li M."/>
            <person name="Henderson H."/>
            <person name="Janes J.K."/>
            <person name="Zhao Y."/>
            <person name="Pandoh P."/>
            <person name="Moore R."/>
            <person name="Sperling F.A."/>
            <person name="Huber D.P."/>
            <person name="Birol I."/>
            <person name="Jones S.J."/>
            <person name="Bohlmann J."/>
        </authorList>
    </citation>
    <scope>NUCLEOTIDE SEQUENCE</scope>
</reference>
<dbReference type="Gene3D" id="1.10.287.630">
    <property type="entry name" value="Helix hairpin bin"/>
    <property type="match status" value="1"/>
</dbReference>
<dbReference type="GO" id="GO:0003254">
    <property type="term" value="P:regulation of membrane depolarization"/>
    <property type="evidence" value="ECO:0007669"/>
    <property type="project" value="TreeGrafter"/>
</dbReference>
<dbReference type="Pfam" id="PF00027">
    <property type="entry name" value="cNMP_binding"/>
    <property type="match status" value="1"/>
</dbReference>
<organism evidence="3 4">
    <name type="scientific">Dendroctonus ponderosae</name>
    <name type="common">Mountain pine beetle</name>
    <dbReference type="NCBI Taxonomy" id="77166"/>
    <lineage>
        <taxon>Eukaryota</taxon>
        <taxon>Metazoa</taxon>
        <taxon>Ecdysozoa</taxon>
        <taxon>Arthropoda</taxon>
        <taxon>Hexapoda</taxon>
        <taxon>Insecta</taxon>
        <taxon>Pterygota</taxon>
        <taxon>Neoptera</taxon>
        <taxon>Endopterygota</taxon>
        <taxon>Coleoptera</taxon>
        <taxon>Polyphaga</taxon>
        <taxon>Cucujiformia</taxon>
        <taxon>Curculionidae</taxon>
        <taxon>Scolytinae</taxon>
        <taxon>Dendroctonus</taxon>
    </lineage>
</organism>
<dbReference type="GO" id="GO:0005249">
    <property type="term" value="F:voltage-gated potassium channel activity"/>
    <property type="evidence" value="ECO:0007669"/>
    <property type="project" value="TreeGrafter"/>
</dbReference>
<dbReference type="Proteomes" id="UP000019118">
    <property type="component" value="Unassembled WGS sequence"/>
</dbReference>
<keyword evidence="1" id="KW-0812">Transmembrane</keyword>
<dbReference type="PROSITE" id="PS00888">
    <property type="entry name" value="CNMP_BINDING_1"/>
    <property type="match status" value="1"/>
</dbReference>
<dbReference type="InterPro" id="IPR051413">
    <property type="entry name" value="K/Na_HCN_channel"/>
</dbReference>
<dbReference type="SMART" id="SM00100">
    <property type="entry name" value="cNMP"/>
    <property type="match status" value="1"/>
</dbReference>
<protein>
    <recommendedName>
        <fullName evidence="2">Cyclic nucleotide-binding domain-containing protein</fullName>
    </recommendedName>
</protein>
<name>A0AAR5PT00_DENPD</name>
<dbReference type="GO" id="GO:0035725">
    <property type="term" value="P:sodium ion transmembrane transport"/>
    <property type="evidence" value="ECO:0007669"/>
    <property type="project" value="TreeGrafter"/>
</dbReference>